<dbReference type="Gene3D" id="3.20.80.10">
    <property type="entry name" value="Regulatory factor, effector binding domain"/>
    <property type="match status" value="1"/>
</dbReference>
<dbReference type="EMBL" id="AP025028">
    <property type="protein sequence ID" value="BDA79728.1"/>
    <property type="molecule type" value="Genomic_DNA"/>
</dbReference>
<dbReference type="RefSeq" id="WP_242935202.1">
    <property type="nucleotide sequence ID" value="NZ_AP025028.1"/>
</dbReference>
<evidence type="ECO:0000313" key="3">
    <source>
        <dbReference type="Proteomes" id="UP000245263"/>
    </source>
</evidence>
<dbReference type="Proteomes" id="UP000245263">
    <property type="component" value="Chromosome 1"/>
</dbReference>
<evidence type="ECO:0000313" key="2">
    <source>
        <dbReference type="EMBL" id="BDA79728.1"/>
    </source>
</evidence>
<dbReference type="InterPro" id="IPR029441">
    <property type="entry name" value="Cass2"/>
</dbReference>
<dbReference type="PANTHER" id="PTHR36444:SF2">
    <property type="entry name" value="TRANSCRIPTIONAL REGULATOR PROTEIN YOBU-RELATED"/>
    <property type="match status" value="1"/>
</dbReference>
<keyword evidence="3" id="KW-1185">Reference proteome</keyword>
<dbReference type="InterPro" id="IPR053182">
    <property type="entry name" value="YobU-like_regulator"/>
</dbReference>
<dbReference type="PANTHER" id="PTHR36444">
    <property type="entry name" value="TRANSCRIPTIONAL REGULATOR PROTEIN YOBU-RELATED"/>
    <property type="match status" value="1"/>
</dbReference>
<dbReference type="Pfam" id="PF14526">
    <property type="entry name" value="Cass2"/>
    <property type="match status" value="1"/>
</dbReference>
<protein>
    <recommendedName>
        <fullName evidence="1">Integron-associated effector binding protein domain-containing protein</fullName>
    </recommendedName>
</protein>
<reference evidence="2 3" key="1">
    <citation type="submission" date="2021-08" db="EMBL/GenBank/DDBJ databases">
        <title>Complete genome sequence of Leptospira kobayashii strain E30.</title>
        <authorList>
            <person name="Nakao R."/>
            <person name="Nakamura S."/>
            <person name="Masuzawa T."/>
            <person name="Koizumi N."/>
        </authorList>
    </citation>
    <scope>NUCLEOTIDE SEQUENCE [LARGE SCALE GENOMIC DNA]</scope>
    <source>
        <strain evidence="2 3">E30</strain>
    </source>
</reference>
<name>A0ABM7UL96_9LEPT</name>
<organism evidence="2 3">
    <name type="scientific">Leptospira kobayashii</name>
    <dbReference type="NCBI Taxonomy" id="1917830"/>
    <lineage>
        <taxon>Bacteria</taxon>
        <taxon>Pseudomonadati</taxon>
        <taxon>Spirochaetota</taxon>
        <taxon>Spirochaetia</taxon>
        <taxon>Leptospirales</taxon>
        <taxon>Leptospiraceae</taxon>
        <taxon>Leptospira</taxon>
    </lineage>
</organism>
<gene>
    <name evidence="2" type="ORF">LPTSP3_g26580</name>
</gene>
<feature type="domain" description="Integron-associated effector binding protein" evidence="1">
    <location>
        <begin position="21"/>
        <end position="158"/>
    </location>
</feature>
<evidence type="ECO:0000259" key="1">
    <source>
        <dbReference type="Pfam" id="PF14526"/>
    </source>
</evidence>
<sequence length="167" mass="19322">MIADIAGKFKYFLMTDLSEPLVSTETFTVMGLKVRTTNKPGEADKIIPSIYSDFYKLDLPKKLEVIRRFDPLFAVYFNYEKDETGAYDFLLGYAVKEDEATLEGLEKITFSPQNGRYFAIHPGAPEEVVPKFWAEIWNHPEIPKIRSFQVDWEEYSEAGIRVFLSSR</sequence>
<dbReference type="SUPFAM" id="SSF55136">
    <property type="entry name" value="Probable bacterial effector-binding domain"/>
    <property type="match status" value="1"/>
</dbReference>
<proteinExistence type="predicted"/>
<accession>A0ABM7UL96</accession>
<dbReference type="InterPro" id="IPR011256">
    <property type="entry name" value="Reg_factor_effector_dom_sf"/>
</dbReference>